<keyword evidence="7 8" id="KW-0472">Membrane</keyword>
<protein>
    <submittedName>
        <fullName evidence="10">DHA2 family efflux MFS transporter permease subunit</fullName>
    </submittedName>
</protein>
<feature type="transmembrane region" description="Helical" evidence="8">
    <location>
        <begin position="201"/>
        <end position="220"/>
    </location>
</feature>
<evidence type="ECO:0000256" key="2">
    <source>
        <dbReference type="ARBA" id="ARBA00008537"/>
    </source>
</evidence>
<feature type="transmembrane region" description="Helical" evidence="8">
    <location>
        <begin position="306"/>
        <end position="328"/>
    </location>
</feature>
<dbReference type="PRINTS" id="PR01036">
    <property type="entry name" value="TCRTETB"/>
</dbReference>
<dbReference type="RefSeq" id="WP_377976353.1">
    <property type="nucleotide sequence ID" value="NZ_JBBKYA010000003.1"/>
</dbReference>
<dbReference type="Pfam" id="PF07690">
    <property type="entry name" value="MFS_1"/>
    <property type="match status" value="1"/>
</dbReference>
<feature type="transmembrane region" description="Helical" evidence="8">
    <location>
        <begin position="167"/>
        <end position="186"/>
    </location>
</feature>
<name>A0ABW6D1S7_9BACT</name>
<feature type="transmembrane region" description="Helical" evidence="8">
    <location>
        <begin position="136"/>
        <end position="155"/>
    </location>
</feature>
<evidence type="ECO:0000256" key="6">
    <source>
        <dbReference type="ARBA" id="ARBA00022989"/>
    </source>
</evidence>
<keyword evidence="3" id="KW-0813">Transport</keyword>
<evidence type="ECO:0000256" key="3">
    <source>
        <dbReference type="ARBA" id="ARBA00022448"/>
    </source>
</evidence>
<evidence type="ECO:0000313" key="10">
    <source>
        <dbReference type="EMBL" id="MFD3275967.1"/>
    </source>
</evidence>
<keyword evidence="4" id="KW-1003">Cell membrane</keyword>
<dbReference type="CDD" id="cd17503">
    <property type="entry name" value="MFS_LmrB_MDR_like"/>
    <property type="match status" value="1"/>
</dbReference>
<dbReference type="Proteomes" id="UP001598114">
    <property type="component" value="Unassembled WGS sequence"/>
</dbReference>
<evidence type="ECO:0000256" key="7">
    <source>
        <dbReference type="ARBA" id="ARBA00023136"/>
    </source>
</evidence>
<dbReference type="NCBIfam" id="TIGR00711">
    <property type="entry name" value="efflux_EmrB"/>
    <property type="match status" value="1"/>
</dbReference>
<feature type="transmembrane region" description="Helical" evidence="8">
    <location>
        <begin position="7"/>
        <end position="25"/>
    </location>
</feature>
<reference evidence="10 11" key="1">
    <citation type="submission" date="2024-03" db="EMBL/GenBank/DDBJ databases">
        <title>Aquirufa genome sequencing.</title>
        <authorList>
            <person name="Pitt A."/>
            <person name="Hahn M.W."/>
        </authorList>
    </citation>
    <scope>NUCLEOTIDE SEQUENCE [LARGE SCALE GENOMIC DNA]</scope>
    <source>
        <strain evidence="10 11">PLAD-142S6K</strain>
    </source>
</reference>
<keyword evidence="5 8" id="KW-0812">Transmembrane</keyword>
<dbReference type="InterPro" id="IPR004638">
    <property type="entry name" value="EmrB-like"/>
</dbReference>
<comment type="similarity">
    <text evidence="2">Belongs to the major facilitator superfamily. EmrB family.</text>
</comment>
<evidence type="ECO:0000256" key="1">
    <source>
        <dbReference type="ARBA" id="ARBA00004651"/>
    </source>
</evidence>
<dbReference type="Gene3D" id="1.20.1720.10">
    <property type="entry name" value="Multidrug resistance protein D"/>
    <property type="match status" value="1"/>
</dbReference>
<comment type="caution">
    <text evidence="10">The sequence shown here is derived from an EMBL/GenBank/DDBJ whole genome shotgun (WGS) entry which is preliminary data.</text>
</comment>
<evidence type="ECO:0000256" key="5">
    <source>
        <dbReference type="ARBA" id="ARBA00022692"/>
    </source>
</evidence>
<dbReference type="EMBL" id="JBBKYA010000003">
    <property type="protein sequence ID" value="MFD3275967.1"/>
    <property type="molecule type" value="Genomic_DNA"/>
</dbReference>
<dbReference type="Gene3D" id="1.20.1250.20">
    <property type="entry name" value="MFS general substrate transporter like domains"/>
    <property type="match status" value="1"/>
</dbReference>
<feature type="transmembrane region" description="Helical" evidence="8">
    <location>
        <begin position="335"/>
        <end position="353"/>
    </location>
</feature>
<feature type="transmembrane region" description="Helical" evidence="8">
    <location>
        <begin position="48"/>
        <end position="70"/>
    </location>
</feature>
<feature type="transmembrane region" description="Helical" evidence="8">
    <location>
        <begin position="103"/>
        <end position="124"/>
    </location>
</feature>
<feature type="domain" description="Major facilitator superfamily (MFS) profile" evidence="9">
    <location>
        <begin position="12"/>
        <end position="511"/>
    </location>
</feature>
<feature type="transmembrane region" description="Helical" evidence="8">
    <location>
        <begin position="270"/>
        <end position="294"/>
    </location>
</feature>
<evidence type="ECO:0000259" key="9">
    <source>
        <dbReference type="PROSITE" id="PS50850"/>
    </source>
</evidence>
<sequence>MERPKGFAKFIIVITTITAAVMELLDTTIVNVALNQISGALGATIEDIAWVITSYAIANVVIIPMTGFLGEYFGRKNYYLGSMILFGIASYFCGMSEGLWELVFWRFIQGIGGGALLSTSQAILFDAFEPEERPMASGFFGMGIILGPSLGPVLGGYLVDNFHWSDIFLVNIPICIIAVVLTVVYIDRKEGEGANRRNMKIDYPGILFLMVAVGGLQFMLEKGESEGWFDSKLINICAFLFVGGLAAFIYRELKTKHPVVNLHIFQNQTFTMSSIFTLVGGFGLFTSVFVYPIMVQRINGLTPTETGLSLMVPTFLGVFLFPVIGRALSKGAKPLPFMVFGILIYIVFGFIGGESTSDMGRWDFFPMQMLRVIGVSCLQMPLINQAVAGLKPNEYASGISLTNMIRQLGGAFGIAVANNYATTRAAQHRSDLLANVTAENPLFQQRFQGISQTLAQKTGEIQRASEMAYKQIDLMVTKQAYYLAYLDTFRLVSIIFILIFPFVFLIKTPKKDKKEIEKILKASEEAH</sequence>
<evidence type="ECO:0000313" key="11">
    <source>
        <dbReference type="Proteomes" id="UP001598114"/>
    </source>
</evidence>
<keyword evidence="6 8" id="KW-1133">Transmembrane helix</keyword>
<dbReference type="PROSITE" id="PS50850">
    <property type="entry name" value="MFS"/>
    <property type="match status" value="1"/>
</dbReference>
<dbReference type="InterPro" id="IPR036259">
    <property type="entry name" value="MFS_trans_sf"/>
</dbReference>
<dbReference type="PANTHER" id="PTHR42718">
    <property type="entry name" value="MAJOR FACILITATOR SUPERFAMILY MULTIDRUG TRANSPORTER MFSC"/>
    <property type="match status" value="1"/>
</dbReference>
<dbReference type="SUPFAM" id="SSF103473">
    <property type="entry name" value="MFS general substrate transporter"/>
    <property type="match status" value="1"/>
</dbReference>
<accession>A0ABW6D1S7</accession>
<dbReference type="InterPro" id="IPR011701">
    <property type="entry name" value="MFS"/>
</dbReference>
<feature type="transmembrane region" description="Helical" evidence="8">
    <location>
        <begin position="482"/>
        <end position="506"/>
    </location>
</feature>
<evidence type="ECO:0000256" key="8">
    <source>
        <dbReference type="SAM" id="Phobius"/>
    </source>
</evidence>
<feature type="transmembrane region" description="Helical" evidence="8">
    <location>
        <begin position="77"/>
        <end position="97"/>
    </location>
</feature>
<comment type="subcellular location">
    <subcellularLocation>
        <location evidence="1">Cell membrane</location>
        <topology evidence="1">Multi-pass membrane protein</topology>
    </subcellularLocation>
</comment>
<proteinExistence type="inferred from homology"/>
<evidence type="ECO:0000256" key="4">
    <source>
        <dbReference type="ARBA" id="ARBA00022475"/>
    </source>
</evidence>
<keyword evidence="11" id="KW-1185">Reference proteome</keyword>
<feature type="transmembrane region" description="Helical" evidence="8">
    <location>
        <begin position="232"/>
        <end position="250"/>
    </location>
</feature>
<dbReference type="InterPro" id="IPR020846">
    <property type="entry name" value="MFS_dom"/>
</dbReference>
<organism evidence="10 11">
    <name type="scientific">Aquirufa echingensis</name>
    <dbReference type="NCBI Taxonomy" id="3096516"/>
    <lineage>
        <taxon>Bacteria</taxon>
        <taxon>Pseudomonadati</taxon>
        <taxon>Bacteroidota</taxon>
        <taxon>Cytophagia</taxon>
        <taxon>Cytophagales</taxon>
        <taxon>Flectobacillaceae</taxon>
        <taxon>Aquirufa</taxon>
    </lineage>
</organism>
<dbReference type="PANTHER" id="PTHR42718:SF9">
    <property type="entry name" value="MAJOR FACILITATOR SUPERFAMILY MULTIDRUG TRANSPORTER MFSC"/>
    <property type="match status" value="1"/>
</dbReference>
<gene>
    <name evidence="10" type="ORF">SKC38_06990</name>
</gene>